<comment type="caution">
    <text evidence="2">The sequence shown here is derived from an EMBL/GenBank/DDBJ whole genome shotgun (WGS) entry which is preliminary data.</text>
</comment>
<dbReference type="Proteomes" id="UP000621500">
    <property type="component" value="Unassembled WGS sequence"/>
</dbReference>
<keyword evidence="1" id="KW-0472">Membrane</keyword>
<proteinExistence type="predicted"/>
<keyword evidence="1" id="KW-1133">Transmembrane helix</keyword>
<feature type="transmembrane region" description="Helical" evidence="1">
    <location>
        <begin position="132"/>
        <end position="159"/>
    </location>
</feature>
<feature type="transmembrane region" description="Helical" evidence="1">
    <location>
        <begin position="90"/>
        <end position="111"/>
    </location>
</feature>
<organism evidence="2 3">
    <name type="scientific">Plantactinospora mayteni</name>
    <dbReference type="NCBI Taxonomy" id="566021"/>
    <lineage>
        <taxon>Bacteria</taxon>
        <taxon>Bacillati</taxon>
        <taxon>Actinomycetota</taxon>
        <taxon>Actinomycetes</taxon>
        <taxon>Micromonosporales</taxon>
        <taxon>Micromonosporaceae</taxon>
        <taxon>Plantactinospora</taxon>
    </lineage>
</organism>
<reference evidence="2 3" key="1">
    <citation type="submission" date="2021-01" db="EMBL/GenBank/DDBJ databases">
        <title>Whole genome shotgun sequence of Plantactinospora mayteni NBRC 109088.</title>
        <authorList>
            <person name="Komaki H."/>
            <person name="Tamura T."/>
        </authorList>
    </citation>
    <scope>NUCLEOTIDE SEQUENCE [LARGE SCALE GENOMIC DNA]</scope>
    <source>
        <strain evidence="2 3">NBRC 109088</strain>
    </source>
</reference>
<keyword evidence="1" id="KW-0812">Transmembrane</keyword>
<evidence type="ECO:0000256" key="1">
    <source>
        <dbReference type="SAM" id="Phobius"/>
    </source>
</evidence>
<gene>
    <name evidence="2" type="ORF">Pma05_54130</name>
</gene>
<evidence type="ECO:0000313" key="3">
    <source>
        <dbReference type="Proteomes" id="UP000621500"/>
    </source>
</evidence>
<feature type="transmembrane region" description="Helical" evidence="1">
    <location>
        <begin position="57"/>
        <end position="78"/>
    </location>
</feature>
<accession>A0ABQ4EVZ3</accession>
<feature type="transmembrane region" description="Helical" evidence="1">
    <location>
        <begin position="268"/>
        <end position="286"/>
    </location>
</feature>
<feature type="transmembrane region" description="Helical" evidence="1">
    <location>
        <begin position="179"/>
        <end position="198"/>
    </location>
</feature>
<protein>
    <submittedName>
        <fullName evidence="2">Membrane protein</fullName>
    </submittedName>
</protein>
<evidence type="ECO:0000313" key="2">
    <source>
        <dbReference type="EMBL" id="GIG98840.1"/>
    </source>
</evidence>
<dbReference type="EMBL" id="BONX01000036">
    <property type="protein sequence ID" value="GIG98840.1"/>
    <property type="molecule type" value="Genomic_DNA"/>
</dbReference>
<dbReference type="RefSeq" id="WP_203860243.1">
    <property type="nucleotide sequence ID" value="NZ_BAAAZQ010000027.1"/>
</dbReference>
<feature type="transmembrane region" description="Helical" evidence="1">
    <location>
        <begin position="205"/>
        <end position="228"/>
    </location>
</feature>
<sequence>MTTLDAPQTDRPAGVIHDIGYQRYDGARLGRRHLVGALYLHSLRTAFGLGRTIKAKIFPWLIVGVVGMIAAVLTAIRAQTGEAALGYAEFPEMLSVLIIFFTAIVAPELASRDLHSGVLPLYFARPLHRSDYALVKLAALTSATFLLLGVPLTVMFAGAAFMVDGIGAVWDELGDFLPALGYVAVHAIVYSVLALLVASLVRRRAVAAGAIVGAFLLTSPVVVVLSVLPYEAASQLGGLASPVTLVSGIGDWAFERSGEVGVGPYGPLYGLVALGLVVAGALLLLARYRKVAAK</sequence>
<keyword evidence="3" id="KW-1185">Reference proteome</keyword>
<name>A0ABQ4EVZ3_9ACTN</name>